<accession>A0A179DR78</accession>
<dbReference type="Proteomes" id="UP000078459">
    <property type="component" value="Unassembled WGS sequence"/>
</dbReference>
<dbReference type="EMBL" id="LWHJ01000003">
    <property type="protein sequence ID" value="OAQ43511.1"/>
    <property type="molecule type" value="Genomic_DNA"/>
</dbReference>
<evidence type="ECO:0000313" key="1">
    <source>
        <dbReference type="EMBL" id="OAQ43511.1"/>
    </source>
</evidence>
<protein>
    <submittedName>
        <fullName evidence="1">Uncharacterized protein</fullName>
    </submittedName>
</protein>
<proteinExistence type="predicted"/>
<reference evidence="1 2" key="2">
    <citation type="submission" date="2016-06" db="EMBL/GenBank/DDBJ databases">
        <title>Pedobacter psychrophilus sp. nov., isolated from Antarctic fragmentary rock.</title>
        <authorList>
            <person name="Svec P."/>
        </authorList>
    </citation>
    <scope>NUCLEOTIDE SEQUENCE [LARGE SCALE GENOMIC DNA]</scope>
    <source>
        <strain evidence="1 2">CCM 8644</strain>
    </source>
</reference>
<evidence type="ECO:0000313" key="2">
    <source>
        <dbReference type="Proteomes" id="UP000078459"/>
    </source>
</evidence>
<keyword evidence="2" id="KW-1185">Reference proteome</keyword>
<name>A0A179DR78_9SPHI</name>
<reference evidence="1 2" key="1">
    <citation type="submission" date="2016-04" db="EMBL/GenBank/DDBJ databases">
        <authorList>
            <person name="Evans L.H."/>
            <person name="Alamgir A."/>
            <person name="Owens N."/>
            <person name="Weber N.D."/>
            <person name="Virtaneva K."/>
            <person name="Barbian K."/>
            <person name="Babar A."/>
            <person name="Rosenke K."/>
        </authorList>
    </citation>
    <scope>NUCLEOTIDE SEQUENCE [LARGE SCALE GENOMIC DNA]</scope>
    <source>
        <strain evidence="1 2">CCM 8644</strain>
    </source>
</reference>
<sequence length="184" mass="21749">MNDTTCDCKTYRQRKYIKSPDDLNKYLKLTKELTENGVLKLTGDFGDNSDYYQKEFQCINCGQEFILECEAYHGSGGSFGQKSKITSEHLIKIDYLCRRSRIEETYRGKDIYDEKKKGEWVYFDCYFDEQKIRQRFNLPKTVKYYEYDGRSAGQESGFVDELTNDAVLGNHPFYGQNRNRKKIE</sequence>
<gene>
    <name evidence="1" type="ORF">A5893_17140</name>
</gene>
<comment type="caution">
    <text evidence="1">The sequence shown here is derived from an EMBL/GenBank/DDBJ whole genome shotgun (WGS) entry which is preliminary data.</text>
</comment>
<dbReference type="OrthoDB" id="287704at2"/>
<dbReference type="AlphaFoldDB" id="A0A179DR78"/>
<organism evidence="1 2">
    <name type="scientific">Pedobacter psychrophilus</name>
    <dbReference type="NCBI Taxonomy" id="1826909"/>
    <lineage>
        <taxon>Bacteria</taxon>
        <taxon>Pseudomonadati</taxon>
        <taxon>Bacteroidota</taxon>
        <taxon>Sphingobacteriia</taxon>
        <taxon>Sphingobacteriales</taxon>
        <taxon>Sphingobacteriaceae</taxon>
        <taxon>Pedobacter</taxon>
    </lineage>
</organism>
<dbReference type="RefSeq" id="WP_068820529.1">
    <property type="nucleotide sequence ID" value="NZ_LWHJ01000003.1"/>
</dbReference>